<keyword evidence="2" id="KW-1185">Reference proteome</keyword>
<proteinExistence type="predicted"/>
<dbReference type="EMBL" id="QRBI01000152">
    <property type="protein sequence ID" value="RMB98844.1"/>
    <property type="molecule type" value="Genomic_DNA"/>
</dbReference>
<evidence type="ECO:0000313" key="1">
    <source>
        <dbReference type="EMBL" id="RMB98844.1"/>
    </source>
</evidence>
<organism evidence="1 2">
    <name type="scientific">Hirundo rustica rustica</name>
    <dbReference type="NCBI Taxonomy" id="333673"/>
    <lineage>
        <taxon>Eukaryota</taxon>
        <taxon>Metazoa</taxon>
        <taxon>Chordata</taxon>
        <taxon>Craniata</taxon>
        <taxon>Vertebrata</taxon>
        <taxon>Euteleostomi</taxon>
        <taxon>Archelosauria</taxon>
        <taxon>Archosauria</taxon>
        <taxon>Dinosauria</taxon>
        <taxon>Saurischia</taxon>
        <taxon>Theropoda</taxon>
        <taxon>Coelurosauria</taxon>
        <taxon>Aves</taxon>
        <taxon>Neognathae</taxon>
        <taxon>Neoaves</taxon>
        <taxon>Telluraves</taxon>
        <taxon>Australaves</taxon>
        <taxon>Passeriformes</taxon>
        <taxon>Sylvioidea</taxon>
        <taxon>Hirundinidae</taxon>
        <taxon>Hirundo</taxon>
    </lineage>
</organism>
<name>A0A3M0JDE6_HIRRU</name>
<gene>
    <name evidence="1" type="ORF">DUI87_25063</name>
</gene>
<sequence>MDQGGLAAWSPRLTEESSPGNSIICWSIQEFGVFFAVLLDFGTHFLLCHQFNVIHYQEYSLYQHISACERNANANLENAQGV</sequence>
<protein>
    <submittedName>
        <fullName evidence="1">Uncharacterized protein</fullName>
    </submittedName>
</protein>
<dbReference type="Proteomes" id="UP000269221">
    <property type="component" value="Unassembled WGS sequence"/>
</dbReference>
<dbReference type="AlphaFoldDB" id="A0A3M0JDE6"/>
<reference evidence="1 2" key="1">
    <citation type="submission" date="2018-07" db="EMBL/GenBank/DDBJ databases">
        <title>A high quality draft genome assembly of the barn swallow (H. rustica rustica).</title>
        <authorList>
            <person name="Formenti G."/>
            <person name="Chiara M."/>
            <person name="Poveda L."/>
            <person name="Francoijs K.-J."/>
            <person name="Bonisoli-Alquati A."/>
            <person name="Canova L."/>
            <person name="Gianfranceschi L."/>
            <person name="Horner D.S."/>
            <person name="Saino N."/>
        </authorList>
    </citation>
    <scope>NUCLEOTIDE SEQUENCE [LARGE SCALE GENOMIC DNA]</scope>
    <source>
        <strain evidence="1">Chelidonia</strain>
        <tissue evidence="1">Blood</tissue>
    </source>
</reference>
<comment type="caution">
    <text evidence="1">The sequence shown here is derived from an EMBL/GenBank/DDBJ whole genome shotgun (WGS) entry which is preliminary data.</text>
</comment>
<evidence type="ECO:0000313" key="2">
    <source>
        <dbReference type="Proteomes" id="UP000269221"/>
    </source>
</evidence>
<accession>A0A3M0JDE6</accession>